<feature type="domain" description="N-acetyltransferase" evidence="3">
    <location>
        <begin position="164"/>
        <end position="320"/>
    </location>
</feature>
<name>A0ABY5SA08_9BACL</name>
<sequence>MSCSIRRPMIKDAEEVVSLSREIADRYHVENADDWVKACEHQDVYKRYFVAVHDQTPGIIGYACVRPDIPRQPGLGKYRLLLGVKPEWRNKGVGHKLLEAISHELHGMQAAAVRVRLAESKDIGFFTKRGFDEYERMLRLQADIAQCDVSGLSSLLDEQASKGIVISTLEAELKYAPDCFRKLYEFEQELFTIWPTIDPVVPMSYEAFRDQLNRLQDVHDGYFIAKDGAAYIGCSYVMRKDSEPYGLVQGLTGVLRRYQRRGIATALKYCTMQYARQHGFHSIETASLSHNEPMLAVQRKAGFTLMEAEVRLEKRLISSE</sequence>
<dbReference type="EMBL" id="CP091430">
    <property type="protein sequence ID" value="UVI29370.1"/>
    <property type="molecule type" value="Genomic_DNA"/>
</dbReference>
<dbReference type="InterPro" id="IPR050680">
    <property type="entry name" value="YpeA/RimI_acetyltransf"/>
</dbReference>
<dbReference type="SUPFAM" id="SSF55729">
    <property type="entry name" value="Acyl-CoA N-acyltransferases (Nat)"/>
    <property type="match status" value="2"/>
</dbReference>
<accession>A0ABY5SA08</accession>
<reference evidence="4" key="1">
    <citation type="submission" date="2022-01" db="EMBL/GenBank/DDBJ databases">
        <title>Paenibacillus spongiae sp. nov., isolated from marine sponge.</title>
        <authorList>
            <person name="Li Z."/>
            <person name="Zhang M."/>
        </authorList>
    </citation>
    <scope>NUCLEOTIDE SEQUENCE</scope>
    <source>
        <strain evidence="4">PHS-Z3</strain>
    </source>
</reference>
<dbReference type="CDD" id="cd04301">
    <property type="entry name" value="NAT_SF"/>
    <property type="match status" value="2"/>
</dbReference>
<keyword evidence="1" id="KW-0808">Transferase</keyword>
<evidence type="ECO:0000313" key="5">
    <source>
        <dbReference type="Proteomes" id="UP001057877"/>
    </source>
</evidence>
<dbReference type="Proteomes" id="UP001057877">
    <property type="component" value="Chromosome"/>
</dbReference>
<dbReference type="RefSeq" id="WP_258385459.1">
    <property type="nucleotide sequence ID" value="NZ_CP091430.1"/>
</dbReference>
<organism evidence="4 5">
    <name type="scientific">Paenibacillus spongiae</name>
    <dbReference type="NCBI Taxonomy" id="2909671"/>
    <lineage>
        <taxon>Bacteria</taxon>
        <taxon>Bacillati</taxon>
        <taxon>Bacillota</taxon>
        <taxon>Bacilli</taxon>
        <taxon>Bacillales</taxon>
        <taxon>Paenibacillaceae</taxon>
        <taxon>Paenibacillus</taxon>
    </lineage>
</organism>
<evidence type="ECO:0000313" key="4">
    <source>
        <dbReference type="EMBL" id="UVI29370.1"/>
    </source>
</evidence>
<dbReference type="Gene3D" id="3.40.630.30">
    <property type="match status" value="1"/>
</dbReference>
<evidence type="ECO:0000256" key="1">
    <source>
        <dbReference type="ARBA" id="ARBA00022679"/>
    </source>
</evidence>
<feature type="domain" description="N-acetyltransferase" evidence="3">
    <location>
        <begin position="3"/>
        <end position="150"/>
    </location>
</feature>
<evidence type="ECO:0000259" key="3">
    <source>
        <dbReference type="PROSITE" id="PS51186"/>
    </source>
</evidence>
<dbReference type="Pfam" id="PF13508">
    <property type="entry name" value="Acetyltransf_7"/>
    <property type="match status" value="1"/>
</dbReference>
<dbReference type="PROSITE" id="PS51186">
    <property type="entry name" value="GNAT"/>
    <property type="match status" value="2"/>
</dbReference>
<proteinExistence type="predicted"/>
<gene>
    <name evidence="4" type="ORF">L1F29_28760</name>
</gene>
<dbReference type="Pfam" id="PF00583">
    <property type="entry name" value="Acetyltransf_1"/>
    <property type="match status" value="1"/>
</dbReference>
<dbReference type="PANTHER" id="PTHR43420:SF12">
    <property type="entry name" value="N-ACETYLTRANSFERASE DOMAIN-CONTAINING PROTEIN"/>
    <property type="match status" value="1"/>
</dbReference>
<keyword evidence="2" id="KW-0012">Acyltransferase</keyword>
<dbReference type="PANTHER" id="PTHR43420">
    <property type="entry name" value="ACETYLTRANSFERASE"/>
    <property type="match status" value="1"/>
</dbReference>
<protein>
    <submittedName>
        <fullName evidence="4">GNAT family N-acetyltransferase</fullName>
    </submittedName>
</protein>
<evidence type="ECO:0000256" key="2">
    <source>
        <dbReference type="ARBA" id="ARBA00023315"/>
    </source>
</evidence>
<keyword evidence="5" id="KW-1185">Reference proteome</keyword>
<dbReference type="InterPro" id="IPR000182">
    <property type="entry name" value="GNAT_dom"/>
</dbReference>
<dbReference type="InterPro" id="IPR016181">
    <property type="entry name" value="Acyl_CoA_acyltransferase"/>
</dbReference>